<dbReference type="InterPro" id="IPR035566">
    <property type="entry name" value="Ribosomal_protein_bL20_C"/>
</dbReference>
<dbReference type="Proteomes" id="UP000177528">
    <property type="component" value="Unassembled WGS sequence"/>
</dbReference>
<accession>A0A1G1WZE3</accession>
<evidence type="ECO:0000256" key="2">
    <source>
        <dbReference type="ARBA" id="ARBA00022980"/>
    </source>
</evidence>
<evidence type="ECO:0000256" key="6">
    <source>
        <dbReference type="RuleBase" id="RU000560"/>
    </source>
</evidence>
<sequence length="115" mass="13543">MPRAPRSVPKRARHKKWIKRAKGYRNRRSKVFKLAKEAVMKAGQYAFRDRRKKKAIFRAAWQVTINAAVRKHGLSYSKFIFGLRKHNIALDRKALSQLAQEHADIFEKITDQVKK</sequence>
<dbReference type="AlphaFoldDB" id="A0A1G1WZE3"/>
<dbReference type="EMBL" id="MHHR01000033">
    <property type="protein sequence ID" value="OGY33074.1"/>
    <property type="molecule type" value="Genomic_DNA"/>
</dbReference>
<proteinExistence type="inferred from homology"/>
<protein>
    <recommendedName>
        <fullName evidence="4 5">Large ribosomal subunit protein bL20</fullName>
    </recommendedName>
</protein>
<keyword evidence="3 5" id="KW-0687">Ribonucleoprotein</keyword>
<dbReference type="PANTHER" id="PTHR10986">
    <property type="entry name" value="39S RIBOSOMAL PROTEIN L20"/>
    <property type="match status" value="1"/>
</dbReference>
<dbReference type="NCBIfam" id="TIGR01032">
    <property type="entry name" value="rplT_bact"/>
    <property type="match status" value="1"/>
</dbReference>
<evidence type="ECO:0000256" key="5">
    <source>
        <dbReference type="HAMAP-Rule" id="MF_00382"/>
    </source>
</evidence>
<organism evidence="7 8">
    <name type="scientific">Candidatus Andersenbacteria bacterium RIFCSPHIGHO2_12_FULL_45_11</name>
    <dbReference type="NCBI Taxonomy" id="1797281"/>
    <lineage>
        <taxon>Bacteria</taxon>
        <taxon>Candidatus Anderseniibacteriota</taxon>
    </lineage>
</organism>
<dbReference type="GO" id="GO:0005840">
    <property type="term" value="C:ribosome"/>
    <property type="evidence" value="ECO:0007669"/>
    <property type="project" value="UniProtKB-KW"/>
</dbReference>
<evidence type="ECO:0000256" key="1">
    <source>
        <dbReference type="ARBA" id="ARBA00007698"/>
    </source>
</evidence>
<evidence type="ECO:0000256" key="3">
    <source>
        <dbReference type="ARBA" id="ARBA00023274"/>
    </source>
</evidence>
<comment type="caution">
    <text evidence="7">The sequence shown here is derived from an EMBL/GenBank/DDBJ whole genome shotgun (WGS) entry which is preliminary data.</text>
</comment>
<keyword evidence="5 6" id="KW-0699">rRNA-binding</keyword>
<name>A0A1G1WZE3_9BACT</name>
<dbReference type="InterPro" id="IPR005813">
    <property type="entry name" value="Ribosomal_bL20"/>
</dbReference>
<reference evidence="7 8" key="1">
    <citation type="journal article" date="2016" name="Nat. Commun.">
        <title>Thousands of microbial genomes shed light on interconnected biogeochemical processes in an aquifer system.</title>
        <authorList>
            <person name="Anantharaman K."/>
            <person name="Brown C.T."/>
            <person name="Hug L.A."/>
            <person name="Sharon I."/>
            <person name="Castelle C.J."/>
            <person name="Probst A.J."/>
            <person name="Thomas B.C."/>
            <person name="Singh A."/>
            <person name="Wilkins M.J."/>
            <person name="Karaoz U."/>
            <person name="Brodie E.L."/>
            <person name="Williams K.H."/>
            <person name="Hubbard S.S."/>
            <person name="Banfield J.F."/>
        </authorList>
    </citation>
    <scope>NUCLEOTIDE SEQUENCE [LARGE SCALE GENOMIC DNA]</scope>
</reference>
<dbReference type="SUPFAM" id="SSF74731">
    <property type="entry name" value="Ribosomal protein L20"/>
    <property type="match status" value="1"/>
</dbReference>
<dbReference type="HAMAP" id="MF_00382">
    <property type="entry name" value="Ribosomal_bL20"/>
    <property type="match status" value="1"/>
</dbReference>
<comment type="function">
    <text evidence="5 6">Binds directly to 23S ribosomal RNA and is necessary for the in vitro assembly process of the 50S ribosomal subunit. It is not involved in the protein synthesizing functions of that subunit.</text>
</comment>
<keyword evidence="5 6" id="KW-0694">RNA-binding</keyword>
<dbReference type="CDD" id="cd07026">
    <property type="entry name" value="Ribosomal_L20"/>
    <property type="match status" value="1"/>
</dbReference>
<dbReference type="GO" id="GO:0003735">
    <property type="term" value="F:structural constituent of ribosome"/>
    <property type="evidence" value="ECO:0007669"/>
    <property type="project" value="InterPro"/>
</dbReference>
<dbReference type="Gene3D" id="6.10.160.10">
    <property type="match status" value="1"/>
</dbReference>
<gene>
    <name evidence="5" type="primary">rplT</name>
    <name evidence="7" type="ORF">A3D99_01295</name>
</gene>
<comment type="similarity">
    <text evidence="1 5 6">Belongs to the bacterial ribosomal protein bL20 family.</text>
</comment>
<evidence type="ECO:0000256" key="4">
    <source>
        <dbReference type="ARBA" id="ARBA00035172"/>
    </source>
</evidence>
<keyword evidence="2 5" id="KW-0689">Ribosomal protein</keyword>
<dbReference type="FunFam" id="1.10.1900.20:FF:000001">
    <property type="entry name" value="50S ribosomal protein L20"/>
    <property type="match status" value="1"/>
</dbReference>
<dbReference type="GO" id="GO:0019843">
    <property type="term" value="F:rRNA binding"/>
    <property type="evidence" value="ECO:0007669"/>
    <property type="project" value="UniProtKB-UniRule"/>
</dbReference>
<dbReference type="Gene3D" id="1.10.1900.20">
    <property type="entry name" value="Ribosomal protein L20"/>
    <property type="match status" value="1"/>
</dbReference>
<evidence type="ECO:0000313" key="8">
    <source>
        <dbReference type="Proteomes" id="UP000177528"/>
    </source>
</evidence>
<dbReference type="GO" id="GO:0006412">
    <property type="term" value="P:translation"/>
    <property type="evidence" value="ECO:0007669"/>
    <property type="project" value="InterPro"/>
</dbReference>
<dbReference type="GO" id="GO:0000027">
    <property type="term" value="P:ribosomal large subunit assembly"/>
    <property type="evidence" value="ECO:0007669"/>
    <property type="project" value="UniProtKB-UniRule"/>
</dbReference>
<dbReference type="PRINTS" id="PR00062">
    <property type="entry name" value="RIBOSOMALL20"/>
</dbReference>
<dbReference type="GO" id="GO:1990904">
    <property type="term" value="C:ribonucleoprotein complex"/>
    <property type="evidence" value="ECO:0007669"/>
    <property type="project" value="UniProtKB-KW"/>
</dbReference>
<dbReference type="Pfam" id="PF00453">
    <property type="entry name" value="Ribosomal_L20"/>
    <property type="match status" value="1"/>
</dbReference>
<evidence type="ECO:0000313" key="7">
    <source>
        <dbReference type="EMBL" id="OGY33074.1"/>
    </source>
</evidence>